<dbReference type="EMBL" id="JAQQAF010000006">
    <property type="protein sequence ID" value="KAJ8478731.1"/>
    <property type="molecule type" value="Genomic_DNA"/>
</dbReference>
<feature type="domain" description="Inosine/uridine-preferring nucleoside hydrolase" evidence="9">
    <location>
        <begin position="864"/>
        <end position="1170"/>
    </location>
</feature>
<dbReference type="Pfam" id="PF07859">
    <property type="entry name" value="Abhydrolase_3"/>
    <property type="match status" value="1"/>
</dbReference>
<dbReference type="InterPro" id="IPR001680">
    <property type="entry name" value="WD40_rpt"/>
</dbReference>
<evidence type="ECO:0000256" key="4">
    <source>
        <dbReference type="ARBA" id="ARBA00022801"/>
    </source>
</evidence>
<keyword evidence="12" id="KW-1185">Reference proteome</keyword>
<dbReference type="PANTHER" id="PTHR46692">
    <property type="entry name" value="INOSINE-URIDINE PREFERRING NUCLEOSIDE HYDROLASE FAMILY PROTEIN"/>
    <property type="match status" value="1"/>
</dbReference>
<dbReference type="GO" id="GO:0016799">
    <property type="term" value="F:hydrolase activity, hydrolyzing N-glycosyl compounds"/>
    <property type="evidence" value="ECO:0007669"/>
    <property type="project" value="InterPro"/>
</dbReference>
<evidence type="ECO:0000256" key="2">
    <source>
        <dbReference type="ARBA" id="ARBA00009176"/>
    </source>
</evidence>
<protein>
    <recommendedName>
        <fullName evidence="13">Inosine/uridine-preferring nucleoside hydrolase domain-containing protein</fullName>
    </recommendedName>
</protein>
<dbReference type="Proteomes" id="UP001222027">
    <property type="component" value="Unassembled WGS sequence"/>
</dbReference>
<dbReference type="SUPFAM" id="SSF53590">
    <property type="entry name" value="Nucleoside hydrolase"/>
    <property type="match status" value="2"/>
</dbReference>
<accession>A0AAV8PBW8</accession>
<dbReference type="Gene3D" id="3.40.50.1820">
    <property type="entry name" value="alpha/beta hydrolase"/>
    <property type="match status" value="1"/>
</dbReference>
<dbReference type="InterPro" id="IPR013094">
    <property type="entry name" value="AB_hydrolase_3"/>
</dbReference>
<evidence type="ECO:0000259" key="9">
    <source>
        <dbReference type="Pfam" id="PF01156"/>
    </source>
</evidence>
<feature type="domain" description="Alpha/beta hydrolase fold-3" evidence="10">
    <location>
        <begin position="107"/>
        <end position="320"/>
    </location>
</feature>
<dbReference type="InterPro" id="IPR001910">
    <property type="entry name" value="Inosine/uridine_hydrolase_dom"/>
</dbReference>
<organism evidence="11 12">
    <name type="scientific">Ensete ventricosum</name>
    <name type="common">Abyssinian banana</name>
    <name type="synonym">Musa ensete</name>
    <dbReference type="NCBI Taxonomy" id="4639"/>
    <lineage>
        <taxon>Eukaryota</taxon>
        <taxon>Viridiplantae</taxon>
        <taxon>Streptophyta</taxon>
        <taxon>Embryophyta</taxon>
        <taxon>Tracheophyta</taxon>
        <taxon>Spermatophyta</taxon>
        <taxon>Magnoliopsida</taxon>
        <taxon>Liliopsida</taxon>
        <taxon>Zingiberales</taxon>
        <taxon>Musaceae</taxon>
        <taxon>Ensete</taxon>
    </lineage>
</organism>
<name>A0AAV8PBW8_ENSVE</name>
<dbReference type="FunFam" id="2.130.10.10:FF:000557">
    <property type="entry name" value="WD repeat protein"/>
    <property type="match status" value="1"/>
</dbReference>
<keyword evidence="7" id="KW-0539">Nucleus</keyword>
<proteinExistence type="inferred from homology"/>
<dbReference type="PROSITE" id="PS50082">
    <property type="entry name" value="WD_REPEATS_2"/>
    <property type="match status" value="3"/>
</dbReference>
<dbReference type="Gene3D" id="2.130.10.10">
    <property type="entry name" value="YVTN repeat-like/Quinoprotein amine dehydrogenase"/>
    <property type="match status" value="1"/>
</dbReference>
<sequence length="1677" mass="187668">MAGSNEVNANESKMVVPLHTWVLISNFKLAYNMLRRPDGTFDRHLAEFLDRKVPANASPVNGVVSFDVVIDRTNNLLARIYRPAPPNPTTPLADLHRPPSPDPFPVIIFFHGGSFAHSSSNTAIYDSLCRRFVSLCGAVVISVDYRRSPEHRYPCAYDDGWAALKWASGEPWLHSGKDAKLRVFLCGDSSGGNIAHHVAVKAAESGIEVSGNILLNPMFGGNHRTESERRLDGKYFVTIQDRDWYWKAYLPEGANRDHPACNPFGPNGMKLEELPFTKSLVIVAGLDLVQDWQLAYTEGLKKAGKDVKLVYRKQATIGFYLLPNTDHFYEVMEEIKNFVTSDKGERRDSLRLHVHSRGYHHKKRSRLKLERKRSLLVNSSKVYAAADHLKMGYGMSRPDMDIDMHDTARGGDAARLRRGHGEAFDVDNEIFYLTRLRSEPSAGVRQAIDGRRTAPISTIRMLSGREANVSGRGRFSSADCSYVLGRYLPVNGPWPVDRMDSRVYVSQFSEDGSLFVAAFQGSRIRIYNVNKGWKVEKDIRARSLRWTITDTSLSPDRRYLVYASMTPIVHIVNMETAATESHANITEIHEGLDFSMHEDVENIFGIFSIKFSSDGRELVAGSSDHSIYVYDLEANKLKSRFPAHSFDVNTVAFADETGNVIYSGSDDNLCKVWDRRCFVTERRAAGILTGHLEGITFIDSRGDGRYFISNGKDQTIKLWDIRKMSSGTNCPKTRTSGWDYRYSQYPPQNKHLKHPNDLSVAAYRGHSVLRTLIRCYFSPSNSTGQKYIYTGSHDTCVYIYDVVSGDQVARLQCHQLTVKNRLLLKLRLVNLLMRTGRSVALLFLVLVECLSWKSRVVEAKPRRIVLDTDMDTDDFFALLYLLKQNPSQFDLKAITISANSWSDAGHAVNHVYDILYMMNRDDIPVGVGGDGGILDDGTILPHVGGYLPLIEQGMSTAGDCRYRQAIPVGSHGRLDVNTNYGLRRSFLPQGRRRYIPLQQPTAQEVLIHTVSAGPTVLLVIGSHTNIALFLMTNPHLKKNIEHIYIMGGYTSNPYAEFNMFADPFAAYQVFHAGIPVTLVPLDSTNTIPINQEFFDVFQQQQETFEAQYCFKSLKIIRDNWVDDDFYTNYFMWDSFASGVAISIMSKADNYDGENEFAEMKYLNITVVTSNEPYGVRDGSNPFFDGRAVPKFNLKKAGVHSGHVQTGLQDPFCIVKGSDRGICQDGYTKEVGGQEAVQILVAQEAKPNRDVHSPLNRQFFKSFLDVLNVHHNRSGRFNFTTQFPYYREILYKPKVANGSRRGRAVVLDMDMSAGDFLALICLLKAPVEVVDLKGILVSGNGWATAATIDIIYDVLHMMGRDDVPVGLGNLTALGTPSLGCKYVKAIPQGSGGLVDSDTLYGLGRTLPRSPRSYAVENSVRFGGAQGNTDRPKLRQALAPEVWESISRAMQAGEKLTVLTNGPLTNLANIIDGDKSAADVIQDVYIVGGQVIDGKNKTGNVFTVPSNKFAEFNMFLDPLAAKKVMESNLRITLIPLSAQQKVSSFKRTLQNLKLPEMTPESIFAHRLLSLLYKLQQKQPKLYRHMEIFLGEVLGAVFLVEHSKLNPTVQTKKVTVLTGNVSLDGQITVDKSFGKLVNIVDEFDSEAYYKLLADLLLGYKQQSAAIGSFDEQRKIWSTPK</sequence>
<comment type="similarity">
    <text evidence="3">Belongs to the 'GDXG' lipolytic enzyme family.</text>
</comment>
<gene>
    <name evidence="11" type="ORF">OPV22_022458</name>
</gene>
<reference evidence="11 12" key="1">
    <citation type="submission" date="2022-12" db="EMBL/GenBank/DDBJ databases">
        <title>Chromosome-scale assembly of the Ensete ventricosum genome.</title>
        <authorList>
            <person name="Dussert Y."/>
            <person name="Stocks J."/>
            <person name="Wendawek A."/>
            <person name="Woldeyes F."/>
            <person name="Nichols R.A."/>
            <person name="Borrell J.S."/>
        </authorList>
    </citation>
    <scope>NUCLEOTIDE SEQUENCE [LARGE SCALE GENOMIC DNA]</scope>
    <source>
        <strain evidence="12">cv. Maze</strain>
        <tissue evidence="11">Seeds</tissue>
    </source>
</reference>
<feature type="repeat" description="WD" evidence="8">
    <location>
        <begin position="606"/>
        <end position="640"/>
    </location>
</feature>
<dbReference type="GO" id="GO:0009740">
    <property type="term" value="P:gibberellic acid mediated signaling pathway"/>
    <property type="evidence" value="ECO:0007669"/>
    <property type="project" value="UniProtKB-KW"/>
</dbReference>
<dbReference type="InterPro" id="IPR002168">
    <property type="entry name" value="Lipase_GDXG_HIS_AS"/>
</dbReference>
<evidence type="ECO:0000313" key="12">
    <source>
        <dbReference type="Proteomes" id="UP001222027"/>
    </source>
</evidence>
<evidence type="ECO:0000313" key="11">
    <source>
        <dbReference type="EMBL" id="KAJ8478731.1"/>
    </source>
</evidence>
<evidence type="ECO:0008006" key="13">
    <source>
        <dbReference type="Google" id="ProtNLM"/>
    </source>
</evidence>
<evidence type="ECO:0000256" key="5">
    <source>
        <dbReference type="ARBA" id="ARBA00022941"/>
    </source>
</evidence>
<feature type="repeat" description="WD" evidence="8">
    <location>
        <begin position="641"/>
        <end position="674"/>
    </location>
</feature>
<dbReference type="SMART" id="SM00320">
    <property type="entry name" value="WD40"/>
    <property type="match status" value="6"/>
</dbReference>
<dbReference type="InterPro" id="IPR015943">
    <property type="entry name" value="WD40/YVTN_repeat-like_dom_sf"/>
</dbReference>
<feature type="domain" description="Inosine/uridine-preferring nucleoside hydrolase" evidence="9">
    <location>
        <begin position="1304"/>
        <end position="1646"/>
    </location>
</feature>
<dbReference type="Gene3D" id="3.90.245.10">
    <property type="entry name" value="Ribonucleoside hydrolase-like"/>
    <property type="match status" value="2"/>
</dbReference>
<keyword evidence="5" id="KW-0939">Gibberellin signaling pathway</keyword>
<dbReference type="Pfam" id="PF01156">
    <property type="entry name" value="IU_nuc_hydro"/>
    <property type="match status" value="2"/>
</dbReference>
<dbReference type="InterPro" id="IPR036322">
    <property type="entry name" value="WD40_repeat_dom_sf"/>
</dbReference>
<keyword evidence="4" id="KW-0378">Hydrolase</keyword>
<comment type="subcellular location">
    <subcellularLocation>
        <location evidence="1">Nucleus</location>
    </subcellularLocation>
</comment>
<keyword evidence="8" id="KW-0853">WD repeat</keyword>
<dbReference type="InterPro" id="IPR029058">
    <property type="entry name" value="AB_hydrolase_fold"/>
</dbReference>
<dbReference type="Pfam" id="PF00400">
    <property type="entry name" value="WD40"/>
    <property type="match status" value="3"/>
</dbReference>
<comment type="similarity">
    <text evidence="2">Belongs to the IUNH family.</text>
</comment>
<dbReference type="PROSITE" id="PS01173">
    <property type="entry name" value="LIPASE_GDXG_HIS"/>
    <property type="match status" value="1"/>
</dbReference>
<dbReference type="FunFam" id="3.40.50.1820:FF:000087">
    <property type="entry name" value="Gibberellin receptor GID1"/>
    <property type="match status" value="1"/>
</dbReference>
<dbReference type="GO" id="GO:0005634">
    <property type="term" value="C:nucleus"/>
    <property type="evidence" value="ECO:0007669"/>
    <property type="project" value="UniProtKB-SubCell"/>
</dbReference>
<evidence type="ECO:0000256" key="7">
    <source>
        <dbReference type="ARBA" id="ARBA00023242"/>
    </source>
</evidence>
<dbReference type="SUPFAM" id="SSF50978">
    <property type="entry name" value="WD40 repeat-like"/>
    <property type="match status" value="1"/>
</dbReference>
<feature type="repeat" description="WD" evidence="8">
    <location>
        <begin position="688"/>
        <end position="729"/>
    </location>
</feature>
<evidence type="ECO:0000256" key="8">
    <source>
        <dbReference type="PROSITE-ProRule" id="PRU00221"/>
    </source>
</evidence>
<evidence type="ECO:0000256" key="6">
    <source>
        <dbReference type="ARBA" id="ARBA00023170"/>
    </source>
</evidence>
<evidence type="ECO:0000256" key="1">
    <source>
        <dbReference type="ARBA" id="ARBA00004123"/>
    </source>
</evidence>
<dbReference type="PROSITE" id="PS50294">
    <property type="entry name" value="WD_REPEATS_REGION"/>
    <property type="match status" value="2"/>
</dbReference>
<dbReference type="PANTHER" id="PTHR46692:SF1">
    <property type="entry name" value="NUCLEOSIDE HYDROLASE 3-RELATED"/>
    <property type="match status" value="1"/>
</dbReference>
<evidence type="ECO:0000259" key="10">
    <source>
        <dbReference type="Pfam" id="PF07859"/>
    </source>
</evidence>
<keyword evidence="6" id="KW-0675">Receptor</keyword>
<dbReference type="InterPro" id="IPR036452">
    <property type="entry name" value="Ribo_hydro-like"/>
</dbReference>
<evidence type="ECO:0000256" key="3">
    <source>
        <dbReference type="ARBA" id="ARBA00010515"/>
    </source>
</evidence>
<dbReference type="SUPFAM" id="SSF53474">
    <property type="entry name" value="alpha/beta-Hydrolases"/>
    <property type="match status" value="1"/>
</dbReference>
<comment type="caution">
    <text evidence="11">The sequence shown here is derived from an EMBL/GenBank/DDBJ whole genome shotgun (WGS) entry which is preliminary data.</text>
</comment>